<organism evidence="3 4">
    <name type="scientific">Mobiluncus mulieris</name>
    <dbReference type="NCBI Taxonomy" id="2052"/>
    <lineage>
        <taxon>Bacteria</taxon>
        <taxon>Bacillati</taxon>
        <taxon>Actinomycetota</taxon>
        <taxon>Actinomycetes</taxon>
        <taxon>Actinomycetales</taxon>
        <taxon>Actinomycetaceae</taxon>
        <taxon>Mobiluncus</taxon>
    </lineage>
</organism>
<feature type="domain" description="HTH cro/C1-type" evidence="2">
    <location>
        <begin position="21"/>
        <end position="75"/>
    </location>
</feature>
<gene>
    <name evidence="3" type="ORF">HHJ78_04455</name>
</gene>
<dbReference type="AlphaFoldDB" id="A0A7Y0U1N9"/>
<dbReference type="Pfam" id="PF13443">
    <property type="entry name" value="HTH_26"/>
    <property type="match status" value="1"/>
</dbReference>
<dbReference type="SMART" id="SM00530">
    <property type="entry name" value="HTH_XRE"/>
    <property type="match status" value="1"/>
</dbReference>
<evidence type="ECO:0000313" key="3">
    <source>
        <dbReference type="EMBL" id="NMW64798.1"/>
    </source>
</evidence>
<accession>A0A7Y0U1N9</accession>
<protein>
    <submittedName>
        <fullName evidence="3">Helix-turn-helix transcriptional regulator</fullName>
    </submittedName>
</protein>
<evidence type="ECO:0000259" key="2">
    <source>
        <dbReference type="PROSITE" id="PS50943"/>
    </source>
</evidence>
<dbReference type="GO" id="GO:0003677">
    <property type="term" value="F:DNA binding"/>
    <property type="evidence" value="ECO:0007669"/>
    <property type="project" value="InterPro"/>
</dbReference>
<dbReference type="EMBL" id="JABCUR010000003">
    <property type="protein sequence ID" value="NMW64798.1"/>
    <property type="molecule type" value="Genomic_DNA"/>
</dbReference>
<proteinExistence type="predicted"/>
<dbReference type="InterPro" id="IPR010982">
    <property type="entry name" value="Lambda_DNA-bd_dom_sf"/>
</dbReference>
<dbReference type="Proteomes" id="UP000578252">
    <property type="component" value="Unassembled WGS sequence"/>
</dbReference>
<evidence type="ECO:0000256" key="1">
    <source>
        <dbReference type="SAM" id="MobiDB-lite"/>
    </source>
</evidence>
<dbReference type="PROSITE" id="PS50943">
    <property type="entry name" value="HTH_CROC1"/>
    <property type="match status" value="1"/>
</dbReference>
<dbReference type="Gene3D" id="1.10.260.40">
    <property type="entry name" value="lambda repressor-like DNA-binding domains"/>
    <property type="match status" value="1"/>
</dbReference>
<dbReference type="RefSeq" id="WP_169771831.1">
    <property type="nucleotide sequence ID" value="NZ_JABCUR010000003.1"/>
</dbReference>
<evidence type="ECO:0000313" key="4">
    <source>
        <dbReference type="Proteomes" id="UP000578252"/>
    </source>
</evidence>
<dbReference type="InterPro" id="IPR001387">
    <property type="entry name" value="Cro/C1-type_HTH"/>
</dbReference>
<name>A0A7Y0U1N9_9ACTO</name>
<dbReference type="SUPFAM" id="SSF47413">
    <property type="entry name" value="lambda repressor-like DNA-binding domains"/>
    <property type="match status" value="1"/>
</dbReference>
<comment type="caution">
    <text evidence="3">The sequence shown here is derived from an EMBL/GenBank/DDBJ whole genome shotgun (WGS) entry which is preliminary data.</text>
</comment>
<sequence>MTTTFAPDLKVSTADIVASNIRAEAARQGYSQRALGRALGLSQGQITTRWKGVARWQLDELDDVAALLGLSVHDLITPPRGGLGYEKNPSAKAPGLSDLVAGAGFEPTTSGL</sequence>
<feature type="region of interest" description="Disordered" evidence="1">
    <location>
        <begin position="79"/>
        <end position="98"/>
    </location>
</feature>
<dbReference type="CDD" id="cd00093">
    <property type="entry name" value="HTH_XRE"/>
    <property type="match status" value="1"/>
</dbReference>
<reference evidence="3 4" key="1">
    <citation type="submission" date="2020-04" db="EMBL/GenBank/DDBJ databases">
        <title>Antimicrobial susceptibility and clonality of vaginal-derived multi-drug resistant Mobiluncus isolates in China.</title>
        <authorList>
            <person name="Zhang X."/>
        </authorList>
    </citation>
    <scope>NUCLEOTIDE SEQUENCE [LARGE SCALE GENOMIC DNA]</scope>
    <source>
        <strain evidence="3 4">13</strain>
    </source>
</reference>